<keyword evidence="2" id="KW-1185">Reference proteome</keyword>
<dbReference type="Pfam" id="PF13289">
    <property type="entry name" value="SIR2_2"/>
    <property type="match status" value="1"/>
</dbReference>
<dbReference type="InterPro" id="IPR029035">
    <property type="entry name" value="DHS-like_NAD/FAD-binding_dom"/>
</dbReference>
<dbReference type="EMBL" id="JAWMAJ010000188">
    <property type="protein sequence ID" value="MDV7221757.1"/>
    <property type="molecule type" value="Genomic_DNA"/>
</dbReference>
<reference evidence="1 2" key="1">
    <citation type="submission" date="2023-10" db="EMBL/GenBank/DDBJ databases">
        <title>Characterization of rhizosphere-enriched actinobacteria from wheat plants lab-grown on chernevaya soil.</title>
        <authorList>
            <person name="Tikhonova E.N."/>
            <person name="Konopkin A."/>
            <person name="Kravchenko I.K."/>
        </authorList>
    </citation>
    <scope>NUCLEOTIDE SEQUENCE [LARGE SCALE GENOMIC DNA]</scope>
    <source>
        <strain evidence="1 2">RR29</strain>
    </source>
</reference>
<evidence type="ECO:0000313" key="2">
    <source>
        <dbReference type="Proteomes" id="UP001187346"/>
    </source>
</evidence>
<dbReference type="SUPFAM" id="SSF48452">
    <property type="entry name" value="TPR-like"/>
    <property type="match status" value="1"/>
</dbReference>
<sequence>MTIRARDLFLFVGAGASRSVPAGLPMFDGLRRQILLELGLVGDRTDDPRASAYAELAPEVFMLALSRGGVAVVPWLNDVLGAGEPNAAHHAVARLAAAGATVWTVNFDHLIERAGGPELVPCAWPAAPADGAKLFKPHGTLGGELIVDAEAVLHGLPPAWEERLRADVAGRTVVFLGYRGFDLDFQPLWDDVLAAARDVLWFDLPNPAEDRHKRLLLPGKEAAGRLHLRPPVSRPAEAPPGGPNPSWDFVHWCRTEGLADVDQALVLRLFDKPAPVFPPLPGQPYERAKPVLQGLLGEIGAARKSYRALLGRPAHVRHAVRGLIELRLNHGGRSVAWALSGARLLPPVGRLAAVRRLAAVKRLTVLSKTGSYRAVLHGTGDLTADSLSTLWILRSAALRSSASLDAAAEAAATAWDSARAEHHPVRIAHAAFQRTLALMWADRLDEARTCLEQHLDPYAALAANRWVAWADFIRGGLAVRAGDGRAATAHFRRSEDRFQAEALDDGVASVLIARLAVLRLRGLDGDFEEALAEVEHFQRSKGRQRLRYARNHRFMRHAVLLERAEFARVHTRDTDAALRLYRKVAGSPYPLHASQAQLGLAMLEAEHHHPPDHAHVALATATRIGARRHAHHAQALLTAPGPAPAPEFFFC</sequence>
<name>A0ABU4FME2_9ACTN</name>
<dbReference type="Gene3D" id="3.40.50.1220">
    <property type="entry name" value="TPP-binding domain"/>
    <property type="match status" value="1"/>
</dbReference>
<dbReference type="InterPro" id="IPR011990">
    <property type="entry name" value="TPR-like_helical_dom_sf"/>
</dbReference>
<dbReference type="Proteomes" id="UP001187346">
    <property type="component" value="Unassembled WGS sequence"/>
</dbReference>
<accession>A0ABU4FME2</accession>
<proteinExistence type="predicted"/>
<protein>
    <submittedName>
        <fullName evidence="1">SIR2 family protein</fullName>
    </submittedName>
</protein>
<evidence type="ECO:0000313" key="1">
    <source>
        <dbReference type="EMBL" id="MDV7221757.1"/>
    </source>
</evidence>
<dbReference type="SUPFAM" id="SSF52467">
    <property type="entry name" value="DHS-like NAD/FAD-binding domain"/>
    <property type="match status" value="1"/>
</dbReference>
<organism evidence="1 2">
    <name type="scientific">Streptomyces prunicolor</name>
    <dbReference type="NCBI Taxonomy" id="67348"/>
    <lineage>
        <taxon>Bacteria</taxon>
        <taxon>Bacillati</taxon>
        <taxon>Actinomycetota</taxon>
        <taxon>Actinomycetes</taxon>
        <taxon>Kitasatosporales</taxon>
        <taxon>Streptomycetaceae</taxon>
        <taxon>Streptomyces</taxon>
    </lineage>
</organism>
<gene>
    <name evidence="1" type="ORF">R5A26_38080</name>
</gene>
<comment type="caution">
    <text evidence="1">The sequence shown here is derived from an EMBL/GenBank/DDBJ whole genome shotgun (WGS) entry which is preliminary data.</text>
</comment>
<dbReference type="RefSeq" id="WP_317774865.1">
    <property type="nucleotide sequence ID" value="NZ_JAWMAJ010000188.1"/>
</dbReference>